<dbReference type="GO" id="GO:0007156">
    <property type="term" value="P:homophilic cell adhesion via plasma membrane adhesion molecules"/>
    <property type="evidence" value="ECO:0007669"/>
    <property type="project" value="InterPro"/>
</dbReference>
<evidence type="ECO:0000256" key="11">
    <source>
        <dbReference type="SAM" id="Phobius"/>
    </source>
</evidence>
<feature type="compositionally biased region" description="Polar residues" evidence="10">
    <location>
        <begin position="616"/>
        <end position="625"/>
    </location>
</feature>
<feature type="domain" description="Cadherin" evidence="12">
    <location>
        <begin position="17"/>
        <end position="133"/>
    </location>
</feature>
<dbReference type="Pfam" id="PF00028">
    <property type="entry name" value="Cadherin"/>
    <property type="match status" value="1"/>
</dbReference>
<dbReference type="InterPro" id="IPR020894">
    <property type="entry name" value="Cadherin_CS"/>
</dbReference>
<comment type="subcellular location">
    <subcellularLocation>
        <location evidence="8">Cell membrane</location>
        <topology evidence="8">Single-pass type I membrane protein</topology>
    </subcellularLocation>
    <subcellularLocation>
        <location evidence="1">Membrane</location>
        <topology evidence="1">Single-pass membrane protein</topology>
    </subcellularLocation>
</comment>
<dbReference type="PROSITE" id="PS00232">
    <property type="entry name" value="CADHERIN_1"/>
    <property type="match status" value="1"/>
</dbReference>
<evidence type="ECO:0000256" key="10">
    <source>
        <dbReference type="SAM" id="MobiDB-lite"/>
    </source>
</evidence>
<organism evidence="13 14">
    <name type="scientific">Bugula neritina</name>
    <name type="common">Brown bryozoan</name>
    <name type="synonym">Sertularia neritina</name>
    <dbReference type="NCBI Taxonomy" id="10212"/>
    <lineage>
        <taxon>Eukaryota</taxon>
        <taxon>Metazoa</taxon>
        <taxon>Spiralia</taxon>
        <taxon>Lophotrochozoa</taxon>
        <taxon>Bryozoa</taxon>
        <taxon>Gymnolaemata</taxon>
        <taxon>Cheilostomatida</taxon>
        <taxon>Flustrina</taxon>
        <taxon>Buguloidea</taxon>
        <taxon>Bugulidae</taxon>
        <taxon>Bugula</taxon>
    </lineage>
</organism>
<feature type="domain" description="Cadherin" evidence="12">
    <location>
        <begin position="134"/>
        <end position="234"/>
    </location>
</feature>
<dbReference type="GO" id="GO:0005509">
    <property type="term" value="F:calcium ion binding"/>
    <property type="evidence" value="ECO:0007669"/>
    <property type="project" value="UniProtKB-UniRule"/>
</dbReference>
<evidence type="ECO:0000256" key="3">
    <source>
        <dbReference type="ARBA" id="ARBA00022737"/>
    </source>
</evidence>
<evidence type="ECO:0000256" key="8">
    <source>
        <dbReference type="RuleBase" id="RU003318"/>
    </source>
</evidence>
<keyword evidence="6 11" id="KW-0472">Membrane</keyword>
<feature type="compositionally biased region" description="Polar residues" evidence="10">
    <location>
        <begin position="700"/>
        <end position="712"/>
    </location>
</feature>
<evidence type="ECO:0000256" key="6">
    <source>
        <dbReference type="ARBA" id="ARBA00023136"/>
    </source>
</evidence>
<dbReference type="PANTHER" id="PTHR24027">
    <property type="entry name" value="CADHERIN-23"/>
    <property type="match status" value="1"/>
</dbReference>
<feature type="compositionally biased region" description="Polar residues" evidence="10">
    <location>
        <begin position="659"/>
        <end position="673"/>
    </location>
</feature>
<dbReference type="GO" id="GO:0016342">
    <property type="term" value="C:catenin complex"/>
    <property type="evidence" value="ECO:0007669"/>
    <property type="project" value="TreeGrafter"/>
</dbReference>
<evidence type="ECO:0000256" key="5">
    <source>
        <dbReference type="ARBA" id="ARBA00022989"/>
    </source>
</evidence>
<reference evidence="13" key="1">
    <citation type="submission" date="2020-06" db="EMBL/GenBank/DDBJ databases">
        <title>Draft genome of Bugula neritina, a colonial animal packing powerful symbionts and potential medicines.</title>
        <authorList>
            <person name="Rayko M."/>
        </authorList>
    </citation>
    <scope>NUCLEOTIDE SEQUENCE [LARGE SCALE GENOMIC DNA]</scope>
    <source>
        <strain evidence="13">Kwan_BN1</strain>
    </source>
</reference>
<keyword evidence="3" id="KW-0677">Repeat</keyword>
<dbReference type="InterPro" id="IPR039808">
    <property type="entry name" value="Cadherin"/>
</dbReference>
<feature type="transmembrane region" description="Helical" evidence="11">
    <location>
        <begin position="344"/>
        <end position="365"/>
    </location>
</feature>
<keyword evidence="4 7" id="KW-0106">Calcium</keyword>
<feature type="region of interest" description="Disordered" evidence="10">
    <location>
        <begin position="700"/>
        <end position="750"/>
    </location>
</feature>
<evidence type="ECO:0000256" key="1">
    <source>
        <dbReference type="ARBA" id="ARBA00004167"/>
    </source>
</evidence>
<evidence type="ECO:0000259" key="12">
    <source>
        <dbReference type="PROSITE" id="PS50268"/>
    </source>
</evidence>
<dbReference type="PANTHER" id="PTHR24027:SF438">
    <property type="entry name" value="CADHERIN 23"/>
    <property type="match status" value="1"/>
</dbReference>
<name>A0A7J7JJ13_BUGNE</name>
<dbReference type="SMART" id="SM00112">
    <property type="entry name" value="CA"/>
    <property type="match status" value="2"/>
</dbReference>
<keyword evidence="5 11" id="KW-1133">Transmembrane helix</keyword>
<keyword evidence="14" id="KW-1185">Reference proteome</keyword>
<feature type="compositionally biased region" description="Polar residues" evidence="10">
    <location>
        <begin position="413"/>
        <end position="430"/>
    </location>
</feature>
<protein>
    <recommendedName>
        <fullName evidence="12">Cadherin domain-containing protein</fullName>
    </recommendedName>
</protein>
<gene>
    <name evidence="13" type="ORF">EB796_016092</name>
</gene>
<dbReference type="CDD" id="cd11304">
    <property type="entry name" value="Cadherin_repeat"/>
    <property type="match status" value="2"/>
</dbReference>
<dbReference type="PRINTS" id="PR00205">
    <property type="entry name" value="CADHERIN"/>
</dbReference>
<dbReference type="SUPFAM" id="SSF49313">
    <property type="entry name" value="Cadherin-like"/>
    <property type="match status" value="2"/>
</dbReference>
<dbReference type="GO" id="GO:0008013">
    <property type="term" value="F:beta-catenin binding"/>
    <property type="evidence" value="ECO:0007669"/>
    <property type="project" value="TreeGrafter"/>
</dbReference>
<evidence type="ECO:0000256" key="4">
    <source>
        <dbReference type="ARBA" id="ARBA00022837"/>
    </source>
</evidence>
<keyword evidence="2 8" id="KW-0812">Transmembrane</keyword>
<evidence type="ECO:0000256" key="9">
    <source>
        <dbReference type="RuleBase" id="RU004357"/>
    </source>
</evidence>
<feature type="region of interest" description="Disordered" evidence="10">
    <location>
        <begin position="612"/>
        <end position="685"/>
    </location>
</feature>
<evidence type="ECO:0000256" key="2">
    <source>
        <dbReference type="ARBA" id="ARBA00022692"/>
    </source>
</evidence>
<feature type="region of interest" description="Disordered" evidence="10">
    <location>
        <begin position="412"/>
        <end position="439"/>
    </location>
</feature>
<keyword evidence="8" id="KW-0130">Cell adhesion</keyword>
<evidence type="ECO:0000256" key="7">
    <source>
        <dbReference type="PROSITE-ProRule" id="PRU00043"/>
    </source>
</evidence>
<dbReference type="Gene3D" id="4.10.900.10">
    <property type="entry name" value="TCF3-CBD (Catenin binding domain)"/>
    <property type="match status" value="1"/>
</dbReference>
<dbReference type="FunFam" id="2.60.40.60:FF:000104">
    <property type="entry name" value="cadherin-23 isoform X1"/>
    <property type="match status" value="1"/>
</dbReference>
<dbReference type="Pfam" id="PF01049">
    <property type="entry name" value="CADH_Y-type_LIR"/>
    <property type="match status" value="1"/>
</dbReference>
<dbReference type="Proteomes" id="UP000593567">
    <property type="component" value="Unassembled WGS sequence"/>
</dbReference>
<dbReference type="Gene3D" id="2.60.40.60">
    <property type="entry name" value="Cadherins"/>
    <property type="match status" value="3"/>
</dbReference>
<feature type="compositionally biased region" description="Low complexity" evidence="10">
    <location>
        <begin position="713"/>
        <end position="727"/>
    </location>
</feature>
<dbReference type="InterPro" id="IPR002126">
    <property type="entry name" value="Cadherin-like_dom"/>
</dbReference>
<dbReference type="InterPro" id="IPR027397">
    <property type="entry name" value="Catenin-bd_sf"/>
</dbReference>
<evidence type="ECO:0000313" key="14">
    <source>
        <dbReference type="Proteomes" id="UP000593567"/>
    </source>
</evidence>
<dbReference type="InterPro" id="IPR000233">
    <property type="entry name" value="Cadherin_Y-type_LIR"/>
</dbReference>
<sequence>MAAMYRVSRHKDGRHVMCDSPLSGVTVLSLSASDADDSPDNKRIEFFIVGGNEDNMFSIENQEVNIGSIVLKNELDRESVDTYQLTIMAADGGTPSRNTTTLVRATDSGIPRQSALATCLINVSDINDNKPRFLSLMYLETVKEKQDSGTKVFTARAVDEDAGKYGVLEYRIFGADAPNFKIAPRLEFSTAIEFSYAGKKAYTFNVSASDAGGNTVVVQALIQILRFDEHAPVFAHPSYKFEIPDIARAPVDVSRESGVIAVKNPLSSSPSKSSQVKRDLSRQLLSSRHKRALSENQRLLIKAWSGKADSQYSVTEVTIVLPGGGAAGITAAPGTQKGPNMRDMIIIITVVCLAVIVLVIVVVVMRMRMCQNVKREPQSAVLTQPHNMDSIGRADTFGRIITTAPPPYASYPQYGTSHDTDRSQCASSGRGSAEFDDDEGDEEITAINTVPLHVHQRAKMMPDSGIQIQRDTDTISEHSASNHQEYLARLGIDHKTIGGNKKAMNQSVESMHQFSDEGGGEADPLDISNLCNNLGEEGGVDAGGEDNINQMGFGEAPAQIGSLSSVTDASEEFTGSYNWDYLLNWGPQFQPLADVFAEIARLKDETIQPKRKPVQTIPQTGSIRTQPHMKVGGPPPIITGAPPRIDNKGISRAGPHELTQMSSARTSQLTSMISLPHSPVSHESSFSNLAFSPNFTPALSPLATRSPSVSTLQSNGSRSRSMQGSRSGHQHHMMGKHPNVATESEGEYRL</sequence>
<evidence type="ECO:0000313" key="13">
    <source>
        <dbReference type="EMBL" id="KAF6025614.1"/>
    </source>
</evidence>
<dbReference type="OrthoDB" id="6252479at2759"/>
<comment type="caution">
    <text evidence="13">The sequence shown here is derived from an EMBL/GenBank/DDBJ whole genome shotgun (WGS) entry which is preliminary data.</text>
</comment>
<dbReference type="PROSITE" id="PS50268">
    <property type="entry name" value="CADHERIN_2"/>
    <property type="match status" value="2"/>
</dbReference>
<proteinExistence type="predicted"/>
<dbReference type="GO" id="GO:0045296">
    <property type="term" value="F:cadherin binding"/>
    <property type="evidence" value="ECO:0007669"/>
    <property type="project" value="TreeGrafter"/>
</dbReference>
<dbReference type="AlphaFoldDB" id="A0A7J7JJ13"/>
<dbReference type="EMBL" id="VXIV02002440">
    <property type="protein sequence ID" value="KAF6025614.1"/>
    <property type="molecule type" value="Genomic_DNA"/>
</dbReference>
<dbReference type="InterPro" id="IPR015919">
    <property type="entry name" value="Cadherin-like_sf"/>
</dbReference>
<dbReference type="GO" id="GO:0016477">
    <property type="term" value="P:cell migration"/>
    <property type="evidence" value="ECO:0007669"/>
    <property type="project" value="TreeGrafter"/>
</dbReference>
<accession>A0A7J7JJ13</accession>
<comment type="function">
    <text evidence="9">Cadherins are calcium-dependent cell adhesion proteins.</text>
</comment>